<dbReference type="OrthoDB" id="267079at2759"/>
<dbReference type="AlphaFoldDB" id="D8TY37"/>
<dbReference type="InterPro" id="IPR027417">
    <property type="entry name" value="P-loop_NTPase"/>
</dbReference>
<keyword evidence="8" id="KW-0413">Isomerase</keyword>
<dbReference type="InterPro" id="IPR045028">
    <property type="entry name" value="DinG/Rad3-like"/>
</dbReference>
<protein>
    <recommendedName>
        <fullName evidence="9">Helicase ATP-binding domain-containing protein</fullName>
    </recommendedName>
</protein>
<dbReference type="STRING" id="3068.D8TY37"/>
<dbReference type="InterPro" id="IPR014013">
    <property type="entry name" value="Helic_SF1/SF2_ATP-bd_DinG/Rad3"/>
</dbReference>
<evidence type="ECO:0000256" key="5">
    <source>
        <dbReference type="ARBA" id="ARBA00022840"/>
    </source>
</evidence>
<sequence>GRRLGLCPYYGSRSLLSEADIVALPYSALLCEETRGSLGIWLEGSVVIFDEAHNLVDAVTGTHGSQLSLEQLKTAVRQLSAYFSRFQSRLAPASARNVQLVMRLATSLMRCLEPQLPQPDGAFGVEVLSTHDFLTSTHLDHLNLFPLLTWVRESRLVMKVCIYVCMYVYMYVCMYVCVCRGGPQHLSIGSSSTRPNPAAAAASGGGGGFGARRSSLFALVSFLTALTHPNADGRIVVSRGPPSGGGGSATAAAADAASLRYTVLNAATQFASIVNSARSVVLASGTLSPVEGLMAQLLPCVPPDRVRHFSCGHVVPRENLLALVAARGPTGLELDLRHGRRTDPRVCEELGRLLANICTAVPSGIVIFAPSFAYLDQLVTAWRRTDVWSALTSRKHVFVEPRSAGEVEAVLTAYGTAIQLTAQPLLPSQAAAAPSGAILLCVVGGKLSEGINFGDELGR</sequence>
<dbReference type="Gene3D" id="3.40.50.300">
    <property type="entry name" value="P-loop containing nucleotide triphosphate hydrolases"/>
    <property type="match status" value="2"/>
</dbReference>
<keyword evidence="4" id="KW-0347">Helicase</keyword>
<evidence type="ECO:0000259" key="9">
    <source>
        <dbReference type="PROSITE" id="PS51193"/>
    </source>
</evidence>
<keyword evidence="1" id="KW-0479">Metal-binding</keyword>
<evidence type="ECO:0000313" key="10">
    <source>
        <dbReference type="EMBL" id="EFJ47577.1"/>
    </source>
</evidence>
<organism evidence="11">
    <name type="scientific">Volvox carteri f. nagariensis</name>
    <dbReference type="NCBI Taxonomy" id="3068"/>
    <lineage>
        <taxon>Eukaryota</taxon>
        <taxon>Viridiplantae</taxon>
        <taxon>Chlorophyta</taxon>
        <taxon>core chlorophytes</taxon>
        <taxon>Chlorophyceae</taxon>
        <taxon>CS clade</taxon>
        <taxon>Chlamydomonadales</taxon>
        <taxon>Volvocaceae</taxon>
        <taxon>Volvox</taxon>
    </lineage>
</organism>
<dbReference type="PROSITE" id="PS51193">
    <property type="entry name" value="HELICASE_ATP_BIND_2"/>
    <property type="match status" value="1"/>
</dbReference>
<dbReference type="EMBL" id="GL378344">
    <property type="protein sequence ID" value="EFJ47577.1"/>
    <property type="molecule type" value="Genomic_DNA"/>
</dbReference>
<keyword evidence="6" id="KW-0408">Iron</keyword>
<dbReference type="GO" id="GO:0046872">
    <property type="term" value="F:metal ion binding"/>
    <property type="evidence" value="ECO:0007669"/>
    <property type="project" value="UniProtKB-KW"/>
</dbReference>
<evidence type="ECO:0000256" key="6">
    <source>
        <dbReference type="ARBA" id="ARBA00023004"/>
    </source>
</evidence>
<dbReference type="InterPro" id="IPR010614">
    <property type="entry name" value="RAD3-like_helicase_DEAD"/>
</dbReference>
<dbReference type="GO" id="GO:0003677">
    <property type="term" value="F:DNA binding"/>
    <property type="evidence" value="ECO:0007669"/>
    <property type="project" value="InterPro"/>
</dbReference>
<feature type="non-terminal residue" evidence="10">
    <location>
        <position position="1"/>
    </location>
</feature>
<evidence type="ECO:0000256" key="3">
    <source>
        <dbReference type="ARBA" id="ARBA00022801"/>
    </source>
</evidence>
<dbReference type="eggNOG" id="KOG1133">
    <property type="taxonomic scope" value="Eukaryota"/>
</dbReference>
<dbReference type="GO" id="GO:0034085">
    <property type="term" value="P:establishment of sister chromatid cohesion"/>
    <property type="evidence" value="ECO:0007669"/>
    <property type="project" value="TreeGrafter"/>
</dbReference>
<dbReference type="KEGG" id="vcn:VOLCADRAFT_61293"/>
<accession>D8TY37</accession>
<evidence type="ECO:0000256" key="8">
    <source>
        <dbReference type="ARBA" id="ARBA00023235"/>
    </source>
</evidence>
<evidence type="ECO:0000256" key="1">
    <source>
        <dbReference type="ARBA" id="ARBA00022723"/>
    </source>
</evidence>
<keyword evidence="3" id="KW-0378">Hydrolase</keyword>
<dbReference type="InterPro" id="IPR006555">
    <property type="entry name" value="ATP-dep_Helicase_C"/>
</dbReference>
<dbReference type="InParanoid" id="D8TY37"/>
<dbReference type="Proteomes" id="UP000001058">
    <property type="component" value="Unassembled WGS sequence"/>
</dbReference>
<dbReference type="InterPro" id="IPR013020">
    <property type="entry name" value="Rad3/Chl1-like"/>
</dbReference>
<dbReference type="Pfam" id="PF13307">
    <property type="entry name" value="Helicase_C_2"/>
    <property type="match status" value="1"/>
</dbReference>
<evidence type="ECO:0000256" key="7">
    <source>
        <dbReference type="ARBA" id="ARBA00023014"/>
    </source>
</evidence>
<evidence type="ECO:0000256" key="2">
    <source>
        <dbReference type="ARBA" id="ARBA00022741"/>
    </source>
</evidence>
<dbReference type="GO" id="GO:0051536">
    <property type="term" value="F:iron-sulfur cluster binding"/>
    <property type="evidence" value="ECO:0007669"/>
    <property type="project" value="UniProtKB-KW"/>
</dbReference>
<name>D8TY37_VOLCA</name>
<reference evidence="10 11" key="1">
    <citation type="journal article" date="2010" name="Science">
        <title>Genomic analysis of organismal complexity in the multicellular green alga Volvox carteri.</title>
        <authorList>
            <person name="Prochnik S.E."/>
            <person name="Umen J."/>
            <person name="Nedelcu A.M."/>
            <person name="Hallmann A."/>
            <person name="Miller S.M."/>
            <person name="Nishii I."/>
            <person name="Ferris P."/>
            <person name="Kuo A."/>
            <person name="Mitros T."/>
            <person name="Fritz-Laylin L.K."/>
            <person name="Hellsten U."/>
            <person name="Chapman J."/>
            <person name="Simakov O."/>
            <person name="Rensing S.A."/>
            <person name="Terry A."/>
            <person name="Pangilinan J."/>
            <person name="Kapitonov V."/>
            <person name="Jurka J."/>
            <person name="Salamov A."/>
            <person name="Shapiro H."/>
            <person name="Schmutz J."/>
            <person name="Grimwood J."/>
            <person name="Lindquist E."/>
            <person name="Lucas S."/>
            <person name="Grigoriev I.V."/>
            <person name="Schmitt R."/>
            <person name="Kirk D."/>
            <person name="Rokhsar D.S."/>
        </authorList>
    </citation>
    <scope>NUCLEOTIDE SEQUENCE [LARGE SCALE GENOMIC DNA]</scope>
    <source>
        <strain evidence="11">f. Nagariensis / Eve</strain>
    </source>
</reference>
<keyword evidence="2" id="KW-0547">Nucleotide-binding</keyword>
<dbReference type="GO" id="GO:0003678">
    <property type="term" value="F:DNA helicase activity"/>
    <property type="evidence" value="ECO:0007669"/>
    <property type="project" value="InterPro"/>
</dbReference>
<feature type="domain" description="Helicase ATP-binding" evidence="9">
    <location>
        <begin position="1"/>
        <end position="112"/>
    </location>
</feature>
<dbReference type="GO" id="GO:0005524">
    <property type="term" value="F:ATP binding"/>
    <property type="evidence" value="ECO:0007669"/>
    <property type="project" value="UniProtKB-KW"/>
</dbReference>
<dbReference type="NCBIfam" id="TIGR00604">
    <property type="entry name" value="rad3"/>
    <property type="match status" value="1"/>
</dbReference>
<dbReference type="GO" id="GO:0006139">
    <property type="term" value="P:nucleobase-containing compound metabolic process"/>
    <property type="evidence" value="ECO:0007669"/>
    <property type="project" value="InterPro"/>
</dbReference>
<keyword evidence="11" id="KW-1185">Reference proteome</keyword>
<evidence type="ECO:0000256" key="4">
    <source>
        <dbReference type="ARBA" id="ARBA00022806"/>
    </source>
</evidence>
<evidence type="ECO:0000313" key="11">
    <source>
        <dbReference type="Proteomes" id="UP000001058"/>
    </source>
</evidence>
<dbReference type="GO" id="GO:0005634">
    <property type="term" value="C:nucleus"/>
    <property type="evidence" value="ECO:0007669"/>
    <property type="project" value="TreeGrafter"/>
</dbReference>
<gene>
    <name evidence="10" type="ORF">VOLCADRAFT_61293</name>
</gene>
<keyword evidence="7" id="KW-0411">Iron-sulfur</keyword>
<dbReference type="GeneID" id="9617077"/>
<proteinExistence type="predicted"/>
<dbReference type="PANTHER" id="PTHR11472:SF41">
    <property type="entry name" value="ATP-DEPENDENT DNA HELICASE DDX11-RELATED"/>
    <property type="match status" value="1"/>
</dbReference>
<keyword evidence="5" id="KW-0067">ATP-binding</keyword>
<dbReference type="Pfam" id="PF06733">
    <property type="entry name" value="DEAD_2"/>
    <property type="match status" value="1"/>
</dbReference>
<dbReference type="GO" id="GO:0016818">
    <property type="term" value="F:hydrolase activity, acting on acid anhydrides, in phosphorus-containing anhydrides"/>
    <property type="evidence" value="ECO:0007669"/>
    <property type="project" value="InterPro"/>
</dbReference>
<dbReference type="RefSeq" id="XP_002951401.1">
    <property type="nucleotide sequence ID" value="XM_002951355.1"/>
</dbReference>
<dbReference type="PANTHER" id="PTHR11472">
    <property type="entry name" value="DNA REPAIR DEAD HELICASE RAD3/XP-D SUBFAMILY MEMBER"/>
    <property type="match status" value="1"/>
</dbReference>